<dbReference type="GO" id="GO:0030488">
    <property type="term" value="P:tRNA methylation"/>
    <property type="evidence" value="ECO:0007669"/>
    <property type="project" value="TreeGrafter"/>
</dbReference>
<sequence length="329" mass="35304">MRPGGEVVEERADQDVHSHSSATKHIYTFVCHEDERELCELELRTLLGVQPQSSWAESARCVDPGRSPFVKQRLDVLYESGSIEDIAAWAAGGVELAGATFKVVAADADGRASYDELRAVERAVGARIRGVADMREPARRLGLLRAGGRWVLGDARESGAAWLAHSAKPHSYSTALGVRVARAVANIAVPDPAAGARAIDPCCGIGTVLIEALAMGIDIVGCDINPLAVRGARGNLLHFGMPDIVRLADMRTLAGHYDAAVLDLPYNLCSRLSEEMRLEMLSSLRRLAAKAVVISTEEIAPSLGAAGFTVADRCTARKGRFARYIYVCV</sequence>
<accession>A0A4Q9DWL2</accession>
<dbReference type="CDD" id="cd02440">
    <property type="entry name" value="AdoMet_MTases"/>
    <property type="match status" value="1"/>
</dbReference>
<evidence type="ECO:0000313" key="2">
    <source>
        <dbReference type="EMBL" id="TBL80745.1"/>
    </source>
</evidence>
<dbReference type="PANTHER" id="PTHR14911:SF13">
    <property type="entry name" value="TRNA (GUANINE(6)-N2)-METHYLTRANSFERASE THUMP3"/>
    <property type="match status" value="1"/>
</dbReference>
<name>A0A4Q9DWL2_9BACL</name>
<evidence type="ECO:0000259" key="1">
    <source>
        <dbReference type="Pfam" id="PF01170"/>
    </source>
</evidence>
<dbReference type="InterPro" id="IPR000241">
    <property type="entry name" value="RlmKL-like_Mtase"/>
</dbReference>
<keyword evidence="2" id="KW-0489">Methyltransferase</keyword>
<reference evidence="2 3" key="1">
    <citation type="submission" date="2019-02" db="EMBL/GenBank/DDBJ databases">
        <title>Paenibacillus sp. nov., isolated from surface-sterilized tissue of Thalictrum simplex L.</title>
        <authorList>
            <person name="Tuo L."/>
        </authorList>
    </citation>
    <scope>NUCLEOTIDE SEQUENCE [LARGE SCALE GENOMIC DNA]</scope>
    <source>
        <strain evidence="2 3">N2SHLJ1</strain>
    </source>
</reference>
<protein>
    <submittedName>
        <fullName evidence="2">RNA methyltransferase</fullName>
    </submittedName>
</protein>
<dbReference type="EMBL" id="SIRE01000004">
    <property type="protein sequence ID" value="TBL80745.1"/>
    <property type="molecule type" value="Genomic_DNA"/>
</dbReference>
<dbReference type="SUPFAM" id="SSF53335">
    <property type="entry name" value="S-adenosyl-L-methionine-dependent methyltransferases"/>
    <property type="match status" value="1"/>
</dbReference>
<keyword evidence="3" id="KW-1185">Reference proteome</keyword>
<dbReference type="Gene3D" id="3.40.50.150">
    <property type="entry name" value="Vaccinia Virus protein VP39"/>
    <property type="match status" value="1"/>
</dbReference>
<dbReference type="OrthoDB" id="9791556at2"/>
<dbReference type="AlphaFoldDB" id="A0A4Q9DWL2"/>
<evidence type="ECO:0000313" key="3">
    <source>
        <dbReference type="Proteomes" id="UP000293142"/>
    </source>
</evidence>
<dbReference type="GO" id="GO:0016423">
    <property type="term" value="F:tRNA (guanine) methyltransferase activity"/>
    <property type="evidence" value="ECO:0007669"/>
    <property type="project" value="TreeGrafter"/>
</dbReference>
<dbReference type="Pfam" id="PF01170">
    <property type="entry name" value="UPF0020"/>
    <property type="match status" value="1"/>
</dbReference>
<proteinExistence type="predicted"/>
<dbReference type="Proteomes" id="UP000293142">
    <property type="component" value="Unassembled WGS sequence"/>
</dbReference>
<dbReference type="InterPro" id="IPR029063">
    <property type="entry name" value="SAM-dependent_MTases_sf"/>
</dbReference>
<dbReference type="PANTHER" id="PTHR14911">
    <property type="entry name" value="THUMP DOMAIN-CONTAINING"/>
    <property type="match status" value="1"/>
</dbReference>
<organism evidence="2 3">
    <name type="scientific">Paenibacillus thalictri</name>
    <dbReference type="NCBI Taxonomy" id="2527873"/>
    <lineage>
        <taxon>Bacteria</taxon>
        <taxon>Bacillati</taxon>
        <taxon>Bacillota</taxon>
        <taxon>Bacilli</taxon>
        <taxon>Bacillales</taxon>
        <taxon>Paenibacillaceae</taxon>
        <taxon>Paenibacillus</taxon>
    </lineage>
</organism>
<gene>
    <name evidence="2" type="ORF">EYB31_05840</name>
</gene>
<comment type="caution">
    <text evidence="2">The sequence shown here is derived from an EMBL/GenBank/DDBJ whole genome shotgun (WGS) entry which is preliminary data.</text>
</comment>
<keyword evidence="2" id="KW-0808">Transferase</keyword>
<feature type="domain" description="Ribosomal RNA large subunit methyltransferase K/L-like methyltransferase" evidence="1">
    <location>
        <begin position="171"/>
        <end position="282"/>
    </location>
</feature>